<dbReference type="Proteomes" id="UP000006672">
    <property type="component" value="Unassembled WGS sequence"/>
</dbReference>
<dbReference type="AlphaFoldDB" id="A0A7I4KCK8"/>
<reference evidence="1" key="1">
    <citation type="journal article" date="2007" name="Science">
        <title>Draft genome of the filarial nematode parasite Brugia malayi.</title>
        <authorList>
            <person name="Ghedin E."/>
            <person name="Wang S."/>
            <person name="Spiro D."/>
            <person name="Caler E."/>
            <person name="Zhao Q."/>
            <person name="Crabtree J."/>
            <person name="Allen J.E."/>
            <person name="Delcher A.L."/>
            <person name="Guiliano D.B."/>
            <person name="Miranda-Saavedra D."/>
            <person name="Angiuoli S.V."/>
            <person name="Creasy T."/>
            <person name="Amedeo P."/>
            <person name="Haas B."/>
            <person name="El-Sayed N.M."/>
            <person name="Wortman J.R."/>
            <person name="Feldblyum T."/>
            <person name="Tallon L."/>
            <person name="Schatz M."/>
            <person name="Shumway M."/>
            <person name="Koo H."/>
            <person name="Salzberg S.L."/>
            <person name="Schobel S."/>
            <person name="Pertea M."/>
            <person name="Pop M."/>
            <person name="White O."/>
            <person name="Barton G.J."/>
            <person name="Carlow C.K."/>
            <person name="Crawford M.J."/>
            <person name="Daub J."/>
            <person name="Dimmic M.W."/>
            <person name="Estes C.F."/>
            <person name="Foster J.M."/>
            <person name="Ganatra M."/>
            <person name="Gregory W.F."/>
            <person name="Johnson N.M."/>
            <person name="Jin J."/>
            <person name="Komuniecki R."/>
            <person name="Korf I."/>
            <person name="Kumar S."/>
            <person name="Laney S."/>
            <person name="Li B.W."/>
            <person name="Li W."/>
            <person name="Lindblom T.H."/>
            <person name="Lustigman S."/>
            <person name="Ma D."/>
            <person name="Maina C.V."/>
            <person name="Martin D.M."/>
            <person name="McCarter J.P."/>
            <person name="McReynolds L."/>
            <person name="Mitreva M."/>
            <person name="Nutman T.B."/>
            <person name="Parkinson J."/>
            <person name="Peregrin-Alvarez J.M."/>
            <person name="Poole C."/>
            <person name="Ren Q."/>
            <person name="Saunders L."/>
            <person name="Sluder A.E."/>
            <person name="Smith K."/>
            <person name="Stanke M."/>
            <person name="Unnasch T.R."/>
            <person name="Ware J."/>
            <person name="Wei A.D."/>
            <person name="Weil G."/>
            <person name="Williams D.J."/>
            <person name="Zhang Y."/>
            <person name="Williams S.A."/>
            <person name="Fraser-Liggett C."/>
            <person name="Slatko B."/>
            <person name="Blaxter M.L."/>
            <person name="Scott A.L."/>
        </authorList>
    </citation>
    <scope>NUCLEOTIDE SEQUENCE</scope>
    <source>
        <strain evidence="1">FR3</strain>
    </source>
</reference>
<name>A0A7I4KCK8_BRUMA</name>
<dbReference type="InParanoid" id="A0A7I4KCK8"/>
<keyword evidence="1" id="KW-1185">Reference proteome</keyword>
<evidence type="ECO:0000313" key="2">
    <source>
        <dbReference type="WBParaSite" id="Bm18607.1"/>
    </source>
</evidence>
<proteinExistence type="predicted"/>
<evidence type="ECO:0000313" key="1">
    <source>
        <dbReference type="Proteomes" id="UP000006672"/>
    </source>
</evidence>
<protein>
    <submittedName>
        <fullName evidence="2">Uncharacterized protein</fullName>
    </submittedName>
</protein>
<reference evidence="2" key="2">
    <citation type="submission" date="2020-12" db="UniProtKB">
        <authorList>
            <consortium name="WormBaseParasite"/>
        </authorList>
    </citation>
    <scope>IDENTIFICATION</scope>
</reference>
<dbReference type="WBParaSite" id="Bm18607.1">
    <property type="protein sequence ID" value="Bm18607.1"/>
    <property type="gene ID" value="WBGene00304919"/>
</dbReference>
<accession>A0A7I4KCK8</accession>
<organism evidence="1 2">
    <name type="scientific">Brugia malayi</name>
    <name type="common">Filarial nematode worm</name>
    <dbReference type="NCBI Taxonomy" id="6279"/>
    <lineage>
        <taxon>Eukaryota</taxon>
        <taxon>Metazoa</taxon>
        <taxon>Ecdysozoa</taxon>
        <taxon>Nematoda</taxon>
        <taxon>Chromadorea</taxon>
        <taxon>Rhabditida</taxon>
        <taxon>Spirurina</taxon>
        <taxon>Spiruromorpha</taxon>
        <taxon>Filarioidea</taxon>
        <taxon>Onchocercidae</taxon>
        <taxon>Brugia</taxon>
    </lineage>
</organism>
<sequence length="35" mass="4220">MQPYHLHYSLMDRSSKAVHCVSKEYRARQEVISIR</sequence>